<gene>
    <name evidence="2" type="ORF">GAK29_02126</name>
</gene>
<keyword evidence="1" id="KW-0812">Transmembrane</keyword>
<dbReference type="Proteomes" id="UP000490535">
    <property type="component" value="Unassembled WGS sequence"/>
</dbReference>
<dbReference type="InterPro" id="IPR021326">
    <property type="entry name" value="DUF2931"/>
</dbReference>
<dbReference type="AlphaFoldDB" id="A0A833UQZ5"/>
<protein>
    <recommendedName>
        <fullName evidence="4">DUF2931 family protein</fullName>
    </recommendedName>
</protein>
<evidence type="ECO:0000313" key="3">
    <source>
        <dbReference type="Proteomes" id="UP000490535"/>
    </source>
</evidence>
<evidence type="ECO:0008006" key="4">
    <source>
        <dbReference type="Google" id="ProtNLM"/>
    </source>
</evidence>
<name>A0A833UQZ5_ACIBZ</name>
<evidence type="ECO:0000256" key="1">
    <source>
        <dbReference type="SAM" id="Phobius"/>
    </source>
</evidence>
<sequence length="451" mass="52640">MVKTKNLYFLFASLFIVVLLALATYFYRVHIMNKPKEIEWGVMTSSAVFGRYKDSNKDIYVDSHIVKSPVDENMRTAFYLADGTWLRTLDGSSGAWGRGGTPLGGNSFKQPLPEVLHLTFFDSIDNQFYQLIQPLPKDKIQRLFTTVHKGMGDEDGDDSSPNVYNTFDIGFAPKGWIILFAVGPRIREEIGSWQAKKIDADYATVIGLTRTSDMEYLRANDIRTRDVKTAFDEFKKRNIELYKRWTDGSFKVSADWYKMLQTRYPWNLEVTAPDGEWSGEYYAEYVNTERFDILDDRVESDKTRLKAAPVTLVTWVTYKPTGVRYYIEIHLFPIPKWLIDDYIPYYQDPNLNEYFKNFQALYPQRSLATNDQPAYPYDFSNLKIELDADFKIKEIYLQKGKEKRSLDGAYEYYLAPTDIRRGNYFPEEGHEYFLTQPKLKDLTDPVFADRD</sequence>
<keyword evidence="1" id="KW-0472">Membrane</keyword>
<reference evidence="3" key="1">
    <citation type="journal article" date="2020" name="MBio">
        <title>Horizontal gene transfer to a defensive symbiont with a reduced genome amongst a multipartite beetle microbiome.</title>
        <authorList>
            <person name="Waterworth S.C."/>
            <person name="Florez L.V."/>
            <person name="Rees E.R."/>
            <person name="Hertweck C."/>
            <person name="Kaltenpoth M."/>
            <person name="Kwan J.C."/>
        </authorList>
    </citation>
    <scope>NUCLEOTIDE SEQUENCE [LARGE SCALE GENOMIC DNA]</scope>
</reference>
<dbReference type="Pfam" id="PF11153">
    <property type="entry name" value="DUF2931"/>
    <property type="match status" value="1"/>
</dbReference>
<dbReference type="EMBL" id="WNDP01000046">
    <property type="protein sequence ID" value="KAF1025107.1"/>
    <property type="molecule type" value="Genomic_DNA"/>
</dbReference>
<comment type="caution">
    <text evidence="2">The sequence shown here is derived from an EMBL/GenBank/DDBJ whole genome shotgun (WGS) entry which is preliminary data.</text>
</comment>
<feature type="transmembrane region" description="Helical" evidence="1">
    <location>
        <begin position="7"/>
        <end position="27"/>
    </location>
</feature>
<proteinExistence type="predicted"/>
<accession>A0A833UQZ5</accession>
<organism evidence="2 3">
    <name type="scientific">Acinetobacter bereziniae</name>
    <name type="common">Acinetobacter genomosp. 10</name>
    <dbReference type="NCBI Taxonomy" id="106648"/>
    <lineage>
        <taxon>Bacteria</taxon>
        <taxon>Pseudomonadati</taxon>
        <taxon>Pseudomonadota</taxon>
        <taxon>Gammaproteobacteria</taxon>
        <taxon>Moraxellales</taxon>
        <taxon>Moraxellaceae</taxon>
        <taxon>Acinetobacter</taxon>
    </lineage>
</organism>
<keyword evidence="1" id="KW-1133">Transmembrane helix</keyword>
<evidence type="ECO:0000313" key="2">
    <source>
        <dbReference type="EMBL" id="KAF1025107.1"/>
    </source>
</evidence>